<name>A0A9N9E3B8_9GLOM</name>
<evidence type="ECO:0000313" key="2">
    <source>
        <dbReference type="EMBL" id="CAG8656885.1"/>
    </source>
</evidence>
<dbReference type="InterPro" id="IPR032675">
    <property type="entry name" value="LRR_dom_sf"/>
</dbReference>
<feature type="domain" description="F-box" evidence="1">
    <location>
        <begin position="2"/>
        <end position="46"/>
    </location>
</feature>
<evidence type="ECO:0000259" key="1">
    <source>
        <dbReference type="Pfam" id="PF12937"/>
    </source>
</evidence>
<dbReference type="GO" id="GO:0031146">
    <property type="term" value="P:SCF-dependent proteasomal ubiquitin-dependent protein catabolic process"/>
    <property type="evidence" value="ECO:0007669"/>
    <property type="project" value="TreeGrafter"/>
</dbReference>
<dbReference type="AlphaFoldDB" id="A0A9N9E3B8"/>
<dbReference type="SUPFAM" id="SSF52047">
    <property type="entry name" value="RNI-like"/>
    <property type="match status" value="2"/>
</dbReference>
<gene>
    <name evidence="2" type="ORF">DERYTH_LOCUS10495</name>
</gene>
<dbReference type="OrthoDB" id="2305560at2759"/>
<dbReference type="Pfam" id="PF12937">
    <property type="entry name" value="F-box-like"/>
    <property type="match status" value="1"/>
</dbReference>
<organism evidence="2 3">
    <name type="scientific">Dentiscutata erythropus</name>
    <dbReference type="NCBI Taxonomy" id="1348616"/>
    <lineage>
        <taxon>Eukaryota</taxon>
        <taxon>Fungi</taxon>
        <taxon>Fungi incertae sedis</taxon>
        <taxon>Mucoromycota</taxon>
        <taxon>Glomeromycotina</taxon>
        <taxon>Glomeromycetes</taxon>
        <taxon>Diversisporales</taxon>
        <taxon>Gigasporaceae</taxon>
        <taxon>Dentiscutata</taxon>
    </lineage>
</organism>
<comment type="caution">
    <text evidence="2">The sequence shown here is derived from an EMBL/GenBank/DDBJ whole genome shotgun (WGS) entry which is preliminary data.</text>
</comment>
<reference evidence="2" key="1">
    <citation type="submission" date="2021-06" db="EMBL/GenBank/DDBJ databases">
        <authorList>
            <person name="Kallberg Y."/>
            <person name="Tangrot J."/>
            <person name="Rosling A."/>
        </authorList>
    </citation>
    <scope>NUCLEOTIDE SEQUENCE</scope>
    <source>
        <strain evidence="2">MA453B</strain>
    </source>
</reference>
<dbReference type="InterPro" id="IPR006553">
    <property type="entry name" value="Leu-rich_rpt_Cys-con_subtyp"/>
</dbReference>
<dbReference type="Gene3D" id="3.80.10.10">
    <property type="entry name" value="Ribonuclease Inhibitor"/>
    <property type="match status" value="1"/>
</dbReference>
<accession>A0A9N9E3B8</accession>
<keyword evidence="3" id="KW-1185">Reference proteome</keyword>
<sequence>MSLIPVEILRLVFGLLSKDKKSLRSCLLVNRTWCESVVSILWNDPFQFINEPSSLIIQTLISCLNEPELEVLQNRGINIEDLIMNRPTFDYVTFMRHLKYVNLYDSTSVWLMQNLGQEGKNYPLEFFVTRELCKLIMNRCKTLLTLSISTEGMVYFIDENDYVSIPCFPGASTCLSLLQEFTCCGAFDKKEIFKTMAKSCRNIRYLYIDYYLDDRKTAAPSELVKLIKSQQALIGFKLAIFDRVSDIVSALKSQEKSLTYVEFRGIEFEDDVTFESLVNCTNLRSFSLLSCDSVTDKTLEPLATASFPKLKTFIFKILPKPPATVSSFIRSNCISLQELILDWQQITDPADDPEIIETIIEHCPNITSFDAHLKIPQQLIPFLRACTELRSLTVHGKERVVADELLPQLGPLIPANMFKLNICAIWTFTPSALQEFLDTCIAPLEFLGIRECYDITDEHLDILSRYAEKGTLKYLNIKAASRITKEGLENICRVVDVIEHGDPS</sequence>
<dbReference type="SMART" id="SM00367">
    <property type="entry name" value="LRR_CC"/>
    <property type="match status" value="3"/>
</dbReference>
<dbReference type="InterPro" id="IPR001810">
    <property type="entry name" value="F-box_dom"/>
</dbReference>
<proteinExistence type="predicted"/>
<evidence type="ECO:0000313" key="3">
    <source>
        <dbReference type="Proteomes" id="UP000789405"/>
    </source>
</evidence>
<dbReference type="EMBL" id="CAJVPY010006134">
    <property type="protein sequence ID" value="CAG8656885.1"/>
    <property type="molecule type" value="Genomic_DNA"/>
</dbReference>
<dbReference type="GO" id="GO:0019005">
    <property type="term" value="C:SCF ubiquitin ligase complex"/>
    <property type="evidence" value="ECO:0007669"/>
    <property type="project" value="TreeGrafter"/>
</dbReference>
<dbReference type="PANTHER" id="PTHR13318">
    <property type="entry name" value="PARTNER OF PAIRED, ISOFORM B-RELATED"/>
    <property type="match status" value="1"/>
</dbReference>
<dbReference type="Proteomes" id="UP000789405">
    <property type="component" value="Unassembled WGS sequence"/>
</dbReference>
<protein>
    <submittedName>
        <fullName evidence="2">14493_t:CDS:1</fullName>
    </submittedName>
</protein>